<reference evidence="1 2" key="1">
    <citation type="submission" date="2018-06" db="EMBL/GenBank/DDBJ databases">
        <authorList>
            <consortium name="GenomeTrakr: Next Generation Sequencing Network for Food Pathogen Tracability"/>
        </authorList>
    </citation>
    <scope>NUCLEOTIDE SEQUENCE [LARGE SCALE GENOMIC DNA]</scope>
    <source>
        <strain evidence="1 2">FDA00008584</strain>
    </source>
</reference>
<dbReference type="AlphaFoldDB" id="A0A823DKI2"/>
<gene>
    <name evidence="1" type="ORF">QD52_13515</name>
</gene>
<evidence type="ECO:0000313" key="2">
    <source>
        <dbReference type="Proteomes" id="UP000403352"/>
    </source>
</evidence>
<dbReference type="Proteomes" id="UP000403352">
    <property type="component" value="Unassembled WGS sequence"/>
</dbReference>
<comment type="caution">
    <text evidence="1">The sequence shown here is derived from an EMBL/GenBank/DDBJ whole genome shotgun (WGS) entry which is preliminary data.</text>
</comment>
<protein>
    <submittedName>
        <fullName evidence="1">DUF2977 domain-containing protein</fullName>
    </submittedName>
</protein>
<accession>A0A823DKI2</accession>
<evidence type="ECO:0000313" key="1">
    <source>
        <dbReference type="EMBL" id="EAD1186100.1"/>
    </source>
</evidence>
<name>A0A823DKI2_LISMN</name>
<dbReference type="EMBL" id="AAALRN010000007">
    <property type="protein sequence ID" value="EAD1186100.1"/>
    <property type="molecule type" value="Genomic_DNA"/>
</dbReference>
<dbReference type="InterPro" id="IPR021358">
    <property type="entry name" value="DUF2977"/>
</dbReference>
<sequence length="102" mass="11774">MGGQLMIIFFDDNGYIQSYVDGGGMELPDYNQKELPERDIPANFRSDFKPNYFIYNGNKIIVNELYQEPQPQKEVNRIAVLEQLVQLQAKKIMELETGGLNE</sequence>
<organism evidence="1 2">
    <name type="scientific">Listeria monocytogenes</name>
    <dbReference type="NCBI Taxonomy" id="1639"/>
    <lineage>
        <taxon>Bacteria</taxon>
        <taxon>Bacillati</taxon>
        <taxon>Bacillota</taxon>
        <taxon>Bacilli</taxon>
        <taxon>Bacillales</taxon>
        <taxon>Listeriaceae</taxon>
        <taxon>Listeria</taxon>
    </lineage>
</organism>
<dbReference type="Pfam" id="PF11192">
    <property type="entry name" value="DUF2977"/>
    <property type="match status" value="1"/>
</dbReference>
<proteinExistence type="predicted"/>